<dbReference type="Proteomes" id="UP000634136">
    <property type="component" value="Unassembled WGS sequence"/>
</dbReference>
<protein>
    <submittedName>
        <fullName evidence="1">Uncharacterized protein</fullName>
    </submittedName>
</protein>
<dbReference type="EMBL" id="JAAIUW010000013">
    <property type="protein sequence ID" value="KAF7801941.1"/>
    <property type="molecule type" value="Genomic_DNA"/>
</dbReference>
<accession>A0A834SF41</accession>
<evidence type="ECO:0000313" key="1">
    <source>
        <dbReference type="EMBL" id="KAF7801941.1"/>
    </source>
</evidence>
<gene>
    <name evidence="1" type="ORF">G2W53_041052</name>
</gene>
<reference evidence="1" key="1">
    <citation type="submission" date="2020-09" db="EMBL/GenBank/DDBJ databases">
        <title>Genome-Enabled Discovery of Anthraquinone Biosynthesis in Senna tora.</title>
        <authorList>
            <person name="Kang S.-H."/>
            <person name="Pandey R.P."/>
            <person name="Lee C.-M."/>
            <person name="Sim J.-S."/>
            <person name="Jeong J.-T."/>
            <person name="Choi B.-S."/>
            <person name="Jung M."/>
            <person name="Ginzburg D."/>
            <person name="Zhao K."/>
            <person name="Won S.Y."/>
            <person name="Oh T.-J."/>
            <person name="Yu Y."/>
            <person name="Kim N.-H."/>
            <person name="Lee O.R."/>
            <person name="Lee T.-H."/>
            <person name="Bashyal P."/>
            <person name="Kim T.-S."/>
            <person name="Lee W.-H."/>
            <person name="Kawkins C."/>
            <person name="Kim C.-K."/>
            <person name="Kim J.S."/>
            <person name="Ahn B.O."/>
            <person name="Rhee S.Y."/>
            <person name="Sohng J.K."/>
        </authorList>
    </citation>
    <scope>NUCLEOTIDE SEQUENCE</scope>
    <source>
        <tissue evidence="1">Leaf</tissue>
    </source>
</reference>
<dbReference type="AlphaFoldDB" id="A0A834SF41"/>
<organism evidence="1 2">
    <name type="scientific">Senna tora</name>
    <dbReference type="NCBI Taxonomy" id="362788"/>
    <lineage>
        <taxon>Eukaryota</taxon>
        <taxon>Viridiplantae</taxon>
        <taxon>Streptophyta</taxon>
        <taxon>Embryophyta</taxon>
        <taxon>Tracheophyta</taxon>
        <taxon>Spermatophyta</taxon>
        <taxon>Magnoliopsida</taxon>
        <taxon>eudicotyledons</taxon>
        <taxon>Gunneridae</taxon>
        <taxon>Pentapetalae</taxon>
        <taxon>rosids</taxon>
        <taxon>fabids</taxon>
        <taxon>Fabales</taxon>
        <taxon>Fabaceae</taxon>
        <taxon>Caesalpinioideae</taxon>
        <taxon>Cassia clade</taxon>
        <taxon>Senna</taxon>
    </lineage>
</organism>
<keyword evidence="2" id="KW-1185">Reference proteome</keyword>
<evidence type="ECO:0000313" key="2">
    <source>
        <dbReference type="Proteomes" id="UP000634136"/>
    </source>
</evidence>
<sequence>MADGGGVVNRGGLLGVVGE</sequence>
<comment type="caution">
    <text evidence="1">The sequence shown here is derived from an EMBL/GenBank/DDBJ whole genome shotgun (WGS) entry which is preliminary data.</text>
</comment>
<proteinExistence type="predicted"/>
<name>A0A834SF41_9FABA</name>